<dbReference type="EMBL" id="CP002546">
    <property type="protein sequence ID" value="ADY57854.1"/>
    <property type="molecule type" value="Genomic_DNA"/>
</dbReference>
<protein>
    <submittedName>
        <fullName evidence="2">Uncharacterized protein</fullName>
    </submittedName>
</protein>
<reference evidence="3" key="1">
    <citation type="submission" date="2011-02" db="EMBL/GenBank/DDBJ databases">
        <title>The complete genome of Planctomyces brasiliensis DSM 5305.</title>
        <authorList>
            <person name="Lucas S."/>
            <person name="Copeland A."/>
            <person name="Lapidus A."/>
            <person name="Bruce D."/>
            <person name="Goodwin L."/>
            <person name="Pitluck S."/>
            <person name="Kyrpides N."/>
            <person name="Mavromatis K."/>
            <person name="Pagani I."/>
            <person name="Ivanova N."/>
            <person name="Ovchinnikova G."/>
            <person name="Lu M."/>
            <person name="Detter J.C."/>
            <person name="Han C."/>
            <person name="Land M."/>
            <person name="Hauser L."/>
            <person name="Markowitz V."/>
            <person name="Cheng J.-F."/>
            <person name="Hugenholtz P."/>
            <person name="Woyke T."/>
            <person name="Wu D."/>
            <person name="Tindall B."/>
            <person name="Pomrenke H.G."/>
            <person name="Brambilla E."/>
            <person name="Klenk H.-P."/>
            <person name="Eisen J.A."/>
        </authorList>
    </citation>
    <scope>NUCLEOTIDE SEQUENCE [LARGE SCALE GENOMIC DNA]</scope>
    <source>
        <strain evidence="3">ATCC 49424 / DSM 5305 / JCM 21570 / NBRC 103401 / IFAM 1448</strain>
    </source>
</reference>
<dbReference type="Proteomes" id="UP000006860">
    <property type="component" value="Chromosome"/>
</dbReference>
<evidence type="ECO:0000313" key="3">
    <source>
        <dbReference type="Proteomes" id="UP000006860"/>
    </source>
</evidence>
<organism evidence="2 3">
    <name type="scientific">Rubinisphaera brasiliensis (strain ATCC 49424 / DSM 5305 / JCM 21570 / IAM 15109 / NBRC 103401 / IFAM 1448)</name>
    <name type="common">Planctomyces brasiliensis</name>
    <dbReference type="NCBI Taxonomy" id="756272"/>
    <lineage>
        <taxon>Bacteria</taxon>
        <taxon>Pseudomonadati</taxon>
        <taxon>Planctomycetota</taxon>
        <taxon>Planctomycetia</taxon>
        <taxon>Planctomycetales</taxon>
        <taxon>Planctomycetaceae</taxon>
        <taxon>Rubinisphaera</taxon>
    </lineage>
</organism>
<sequence>MSTPAYIQSLLDARAGFAAKIEAAATDNSAPGGKPNNGSEGGGTDHMGALNTWLAALREIDEQLQRLGYDSNGNKIGFESIAEGFA</sequence>
<dbReference type="STRING" id="756272.Plabr_0225"/>
<dbReference type="RefSeq" id="WP_013626598.1">
    <property type="nucleotide sequence ID" value="NC_015174.1"/>
</dbReference>
<evidence type="ECO:0000313" key="2">
    <source>
        <dbReference type="EMBL" id="ADY57854.1"/>
    </source>
</evidence>
<feature type="region of interest" description="Disordered" evidence="1">
    <location>
        <begin position="25"/>
        <end position="47"/>
    </location>
</feature>
<evidence type="ECO:0000256" key="1">
    <source>
        <dbReference type="SAM" id="MobiDB-lite"/>
    </source>
</evidence>
<keyword evidence="3" id="KW-1185">Reference proteome</keyword>
<proteinExistence type="predicted"/>
<accession>F0SNM0</accession>
<dbReference type="KEGG" id="pbs:Plabr_0225"/>
<dbReference type="HOGENOM" id="CLU_2495948_0_0_0"/>
<name>F0SNM0_RUBBR</name>
<dbReference type="AlphaFoldDB" id="F0SNM0"/>
<gene>
    <name evidence="2" type="ordered locus">Plabr_0225</name>
</gene>